<dbReference type="AlphaFoldDB" id="A0A1V0USU1"/>
<accession>A0A1V0USU1</accession>
<feature type="transmembrane region" description="Helical" evidence="1">
    <location>
        <begin position="148"/>
        <end position="169"/>
    </location>
</feature>
<proteinExistence type="predicted"/>
<keyword evidence="1" id="KW-0472">Membrane</keyword>
<keyword evidence="1" id="KW-0812">Transmembrane</keyword>
<feature type="transmembrane region" description="Helical" evidence="1">
    <location>
        <begin position="110"/>
        <end position="128"/>
    </location>
</feature>
<dbReference type="PANTHER" id="PTHR35337">
    <property type="entry name" value="SLR1478 PROTEIN"/>
    <property type="match status" value="1"/>
</dbReference>
<dbReference type="EMBL" id="CP020557">
    <property type="protein sequence ID" value="ARF68146.1"/>
    <property type="molecule type" value="Genomic_DNA"/>
</dbReference>
<organism evidence="2 3">
    <name type="scientific">Paenibacillus larvae subsp. pulvifaciens</name>
    <dbReference type="NCBI Taxonomy" id="1477"/>
    <lineage>
        <taxon>Bacteria</taxon>
        <taxon>Bacillati</taxon>
        <taxon>Bacillota</taxon>
        <taxon>Bacilli</taxon>
        <taxon>Bacillales</taxon>
        <taxon>Paenibacillaceae</taxon>
        <taxon>Paenibacillus</taxon>
    </lineage>
</organism>
<dbReference type="Pfam" id="PF01944">
    <property type="entry name" value="SpoIIM"/>
    <property type="match status" value="1"/>
</dbReference>
<evidence type="ECO:0000313" key="2">
    <source>
        <dbReference type="EMBL" id="ARF68146.1"/>
    </source>
</evidence>
<evidence type="ECO:0008006" key="4">
    <source>
        <dbReference type="Google" id="ProtNLM"/>
    </source>
</evidence>
<dbReference type="InterPro" id="IPR002798">
    <property type="entry name" value="SpoIIM-like"/>
</dbReference>
<keyword evidence="1" id="KW-1133">Transmembrane helix</keyword>
<feature type="transmembrane region" description="Helical" evidence="1">
    <location>
        <begin position="190"/>
        <end position="212"/>
    </location>
</feature>
<evidence type="ECO:0000313" key="3">
    <source>
        <dbReference type="Proteomes" id="UP000192727"/>
    </source>
</evidence>
<reference evidence="2 3" key="1">
    <citation type="submission" date="2017-03" db="EMBL/GenBank/DDBJ databases">
        <title>Paenibacillus larvae genome sequencing.</title>
        <authorList>
            <person name="Dingman D.W."/>
        </authorList>
    </citation>
    <scope>NUCLEOTIDE SEQUENCE [LARGE SCALE GENOMIC DNA]</scope>
    <source>
        <strain evidence="2 3">SAG 10367</strain>
    </source>
</reference>
<gene>
    <name evidence="2" type="ORF">B7C51_10435</name>
</gene>
<dbReference type="Proteomes" id="UP000192727">
    <property type="component" value="Chromosome"/>
</dbReference>
<sequence length="223" mass="24987">MYARTIKLCVITSEDKEGCRMKFKPLWRHFREMKHYFIATTLVFVVGIFLGAVYNQQFYDFLAAQTKGMKDLVNKINSQETPQIWFFVVIFLNNSIKALLFIFSGLFFGLLPLFSMISNGLLLGFLISRTPASYVFEMVAKGILPHGIIELPAIIIASAYGLKLGDLVFKGMFSLFRPAALSNVKKELIQVLKLTGPLAVVLVGALFIAAIIESTLTFWLAQG</sequence>
<dbReference type="PANTHER" id="PTHR35337:SF1">
    <property type="entry name" value="SLR1478 PROTEIN"/>
    <property type="match status" value="1"/>
</dbReference>
<evidence type="ECO:0000256" key="1">
    <source>
        <dbReference type="SAM" id="Phobius"/>
    </source>
</evidence>
<feature type="transmembrane region" description="Helical" evidence="1">
    <location>
        <begin position="36"/>
        <end position="54"/>
    </location>
</feature>
<feature type="transmembrane region" description="Helical" evidence="1">
    <location>
        <begin position="84"/>
        <end position="103"/>
    </location>
</feature>
<protein>
    <recommendedName>
        <fullName evidence="4">Stage II sporulation protein M</fullName>
    </recommendedName>
</protein>
<name>A0A1V0USU1_9BACL</name>